<dbReference type="Gene3D" id="3.40.366.10">
    <property type="entry name" value="Malonyl-Coenzyme A Acyl Carrier Protein, domain 2"/>
    <property type="match status" value="1"/>
</dbReference>
<dbReference type="InterPro" id="IPR024925">
    <property type="entry name" value="Malonyl_CoA-ACP_transAc"/>
</dbReference>
<dbReference type="EMBL" id="QLII01000001">
    <property type="protein sequence ID" value="RAI76140.1"/>
    <property type="molecule type" value="Genomic_DNA"/>
</dbReference>
<dbReference type="Pfam" id="PF00698">
    <property type="entry name" value="Acyl_transf_1"/>
    <property type="match status" value="1"/>
</dbReference>
<evidence type="ECO:0000256" key="3">
    <source>
        <dbReference type="ARBA" id="ARBA00022679"/>
    </source>
</evidence>
<proteinExistence type="inferred from homology"/>
<name>A0A327NLE6_9BACT</name>
<feature type="active site" evidence="7">
    <location>
        <position position="87"/>
    </location>
</feature>
<evidence type="ECO:0000256" key="1">
    <source>
        <dbReference type="ARBA" id="ARBA00013258"/>
    </source>
</evidence>
<evidence type="ECO:0000256" key="7">
    <source>
        <dbReference type="PIRSR" id="PIRSR000446-1"/>
    </source>
</evidence>
<dbReference type="InterPro" id="IPR004410">
    <property type="entry name" value="Malonyl_CoA-ACP_transAc_FabD"/>
</dbReference>
<evidence type="ECO:0000313" key="10">
    <source>
        <dbReference type="Proteomes" id="UP000249016"/>
    </source>
</evidence>
<evidence type="ECO:0000313" key="9">
    <source>
        <dbReference type="EMBL" id="RAI76140.1"/>
    </source>
</evidence>
<keyword evidence="10" id="KW-1185">Reference proteome</keyword>
<dbReference type="InterPro" id="IPR001227">
    <property type="entry name" value="Ac_transferase_dom_sf"/>
</dbReference>
<evidence type="ECO:0000259" key="8">
    <source>
        <dbReference type="SMART" id="SM00827"/>
    </source>
</evidence>
<dbReference type="SUPFAM" id="SSF52151">
    <property type="entry name" value="FabD/lysophospholipase-like"/>
    <property type="match status" value="1"/>
</dbReference>
<comment type="caution">
    <text evidence="9">The sequence shown here is derived from an EMBL/GenBank/DDBJ whole genome shotgun (WGS) entry which is preliminary data.</text>
</comment>
<feature type="active site" evidence="7">
    <location>
        <position position="195"/>
    </location>
</feature>
<dbReference type="PANTHER" id="PTHR42681:SF1">
    <property type="entry name" value="MALONYL-COA-ACYL CARRIER PROTEIN TRANSACYLASE, MITOCHONDRIAL"/>
    <property type="match status" value="1"/>
</dbReference>
<feature type="domain" description="Malonyl-CoA:ACP transacylase (MAT)" evidence="8">
    <location>
        <begin position="5"/>
        <end position="291"/>
    </location>
</feature>
<evidence type="ECO:0000256" key="4">
    <source>
        <dbReference type="ARBA" id="ARBA00023315"/>
    </source>
</evidence>
<dbReference type="PIRSF" id="PIRSF000446">
    <property type="entry name" value="Mct"/>
    <property type="match status" value="1"/>
</dbReference>
<dbReference type="InterPro" id="IPR014043">
    <property type="entry name" value="Acyl_transferase_dom"/>
</dbReference>
<dbReference type="InterPro" id="IPR016035">
    <property type="entry name" value="Acyl_Trfase/lysoPLipase"/>
</dbReference>
<evidence type="ECO:0000256" key="6">
    <source>
        <dbReference type="PIRNR" id="PIRNR000446"/>
    </source>
</evidence>
<dbReference type="Proteomes" id="UP000249016">
    <property type="component" value="Unassembled WGS sequence"/>
</dbReference>
<dbReference type="SMART" id="SM00827">
    <property type="entry name" value="PKS_AT"/>
    <property type="match status" value="1"/>
</dbReference>
<dbReference type="GO" id="GO:0006633">
    <property type="term" value="P:fatty acid biosynthetic process"/>
    <property type="evidence" value="ECO:0007669"/>
    <property type="project" value="TreeGrafter"/>
</dbReference>
<dbReference type="InterPro" id="IPR016036">
    <property type="entry name" value="Malonyl_transacylase_ACP-bd"/>
</dbReference>
<organism evidence="9 10">
    <name type="scientific">Spirosoma telluris</name>
    <dbReference type="NCBI Taxonomy" id="2183553"/>
    <lineage>
        <taxon>Bacteria</taxon>
        <taxon>Pseudomonadati</taxon>
        <taxon>Bacteroidota</taxon>
        <taxon>Cytophagia</taxon>
        <taxon>Cytophagales</taxon>
        <taxon>Cytophagaceae</taxon>
        <taxon>Spirosoma</taxon>
    </lineage>
</organism>
<protein>
    <recommendedName>
        <fullName evidence="2 6">Malonyl CoA-acyl carrier protein transacylase</fullName>
        <ecNumber evidence="1 6">2.3.1.39</ecNumber>
    </recommendedName>
</protein>
<accession>A0A327NLE6</accession>
<keyword evidence="4 6" id="KW-0012">Acyltransferase</keyword>
<sequence>MNAYVFPGQGSQFRGMGQDLYQNSEAARQLFEQANQVLGYNLTTIMFEGTEEDLKQTIYTQPAVFLHGVVMALTTDSFAPAMVAGHSLGELSALTAAGVLSFEDGLRLASIRATAMQRACELTPSTMAAVLGLADNLIEEVCAGITEEIVVPANYNCPGQVVISGSVAGIQLAEERLKAAGAKRVVPLAVSGAFHSPFMEPARTEFAEAVQTMTFNAPRCPVYQNVNAEAVTDPLQLKANLIAQLTSPVRWTQSVERMVADGATNFFECGPGKVLQGLIKKISPGTPAAGI</sequence>
<evidence type="ECO:0000256" key="5">
    <source>
        <dbReference type="ARBA" id="ARBA00048462"/>
    </source>
</evidence>
<evidence type="ECO:0000256" key="2">
    <source>
        <dbReference type="ARBA" id="ARBA00018953"/>
    </source>
</evidence>
<dbReference type="OrthoDB" id="9805460at2"/>
<comment type="catalytic activity">
    <reaction evidence="5 6">
        <text>holo-[ACP] + malonyl-CoA = malonyl-[ACP] + CoA</text>
        <dbReference type="Rhea" id="RHEA:41792"/>
        <dbReference type="Rhea" id="RHEA-COMP:9623"/>
        <dbReference type="Rhea" id="RHEA-COMP:9685"/>
        <dbReference type="ChEBI" id="CHEBI:57287"/>
        <dbReference type="ChEBI" id="CHEBI:57384"/>
        <dbReference type="ChEBI" id="CHEBI:64479"/>
        <dbReference type="ChEBI" id="CHEBI:78449"/>
        <dbReference type="EC" id="2.3.1.39"/>
    </reaction>
</comment>
<gene>
    <name evidence="9" type="primary">fabD</name>
    <name evidence="9" type="ORF">HMF3257_21685</name>
</gene>
<keyword evidence="3 6" id="KW-0808">Transferase</keyword>
<dbReference type="AlphaFoldDB" id="A0A327NLE6"/>
<dbReference type="InterPro" id="IPR050858">
    <property type="entry name" value="Mal-CoA-ACP_Trans/PKS_FabD"/>
</dbReference>
<dbReference type="FunFam" id="3.30.70.250:FF:000001">
    <property type="entry name" value="Malonyl CoA-acyl carrier protein transacylase"/>
    <property type="match status" value="1"/>
</dbReference>
<dbReference type="EC" id="2.3.1.39" evidence="1 6"/>
<dbReference type="GO" id="GO:0004314">
    <property type="term" value="F:[acyl-carrier-protein] S-malonyltransferase activity"/>
    <property type="evidence" value="ECO:0007669"/>
    <property type="project" value="UniProtKB-EC"/>
</dbReference>
<dbReference type="GO" id="GO:0005829">
    <property type="term" value="C:cytosol"/>
    <property type="evidence" value="ECO:0007669"/>
    <property type="project" value="TreeGrafter"/>
</dbReference>
<comment type="similarity">
    <text evidence="6">Belongs to the fabD family.</text>
</comment>
<dbReference type="SUPFAM" id="SSF55048">
    <property type="entry name" value="Probable ACP-binding domain of malonyl-CoA ACP transacylase"/>
    <property type="match status" value="1"/>
</dbReference>
<dbReference type="PANTHER" id="PTHR42681">
    <property type="entry name" value="MALONYL-COA-ACYL CARRIER PROTEIN TRANSACYLASE, MITOCHONDRIAL"/>
    <property type="match status" value="1"/>
</dbReference>
<dbReference type="NCBIfam" id="TIGR00128">
    <property type="entry name" value="fabD"/>
    <property type="match status" value="1"/>
</dbReference>
<dbReference type="Gene3D" id="3.30.70.250">
    <property type="entry name" value="Malonyl-CoA ACP transacylase, ACP-binding"/>
    <property type="match status" value="1"/>
</dbReference>
<dbReference type="RefSeq" id="WP_111345390.1">
    <property type="nucleotide sequence ID" value="NZ_QLII01000001.1"/>
</dbReference>
<reference evidence="9 10" key="1">
    <citation type="submission" date="2018-06" db="EMBL/GenBank/DDBJ databases">
        <title>Spirosoma sp. HMF3257 Genome sequencing and assembly.</title>
        <authorList>
            <person name="Kang H."/>
            <person name="Cha I."/>
            <person name="Kim H."/>
            <person name="Kang J."/>
            <person name="Joh K."/>
        </authorList>
    </citation>
    <scope>NUCLEOTIDE SEQUENCE [LARGE SCALE GENOMIC DNA]</scope>
    <source>
        <strain evidence="9 10">HMF3257</strain>
    </source>
</reference>